<organism evidence="2 3">
    <name type="scientific">Acropora cervicornis</name>
    <name type="common">Staghorn coral</name>
    <dbReference type="NCBI Taxonomy" id="6130"/>
    <lineage>
        <taxon>Eukaryota</taxon>
        <taxon>Metazoa</taxon>
        <taxon>Cnidaria</taxon>
        <taxon>Anthozoa</taxon>
        <taxon>Hexacorallia</taxon>
        <taxon>Scleractinia</taxon>
        <taxon>Astrocoeniina</taxon>
        <taxon>Acroporidae</taxon>
        <taxon>Acropora</taxon>
    </lineage>
</organism>
<reference evidence="2" key="2">
    <citation type="journal article" date="2023" name="Science">
        <title>Genomic signatures of disease resistance in endangered staghorn corals.</title>
        <authorList>
            <person name="Vollmer S.V."/>
            <person name="Selwyn J.D."/>
            <person name="Despard B.A."/>
            <person name="Roesel C.L."/>
        </authorList>
    </citation>
    <scope>NUCLEOTIDE SEQUENCE</scope>
    <source>
        <strain evidence="2">K2</strain>
    </source>
</reference>
<comment type="caution">
    <text evidence="2">The sequence shown here is derived from an EMBL/GenBank/DDBJ whole genome shotgun (WGS) entry which is preliminary data.</text>
</comment>
<protein>
    <submittedName>
        <fullName evidence="2">Uncharacterized protein</fullName>
    </submittedName>
</protein>
<dbReference type="AlphaFoldDB" id="A0AAD9QM78"/>
<evidence type="ECO:0000256" key="1">
    <source>
        <dbReference type="SAM" id="MobiDB-lite"/>
    </source>
</evidence>
<reference evidence="2" key="1">
    <citation type="journal article" date="2023" name="G3 (Bethesda)">
        <title>Whole genome assembly and annotation of the endangered Caribbean coral Acropora cervicornis.</title>
        <authorList>
            <person name="Selwyn J.D."/>
            <person name="Vollmer S.V."/>
        </authorList>
    </citation>
    <scope>NUCLEOTIDE SEQUENCE</scope>
    <source>
        <strain evidence="2">K2</strain>
    </source>
</reference>
<feature type="region of interest" description="Disordered" evidence="1">
    <location>
        <begin position="32"/>
        <end position="52"/>
    </location>
</feature>
<name>A0AAD9QM78_ACRCE</name>
<evidence type="ECO:0000313" key="3">
    <source>
        <dbReference type="Proteomes" id="UP001249851"/>
    </source>
</evidence>
<gene>
    <name evidence="2" type="ORF">P5673_012888</name>
</gene>
<keyword evidence="3" id="KW-1185">Reference proteome</keyword>
<dbReference type="Proteomes" id="UP001249851">
    <property type="component" value="Unassembled WGS sequence"/>
</dbReference>
<dbReference type="EMBL" id="JARQWQ010000024">
    <property type="protein sequence ID" value="KAK2563880.1"/>
    <property type="molecule type" value="Genomic_DNA"/>
</dbReference>
<proteinExistence type="predicted"/>
<accession>A0AAD9QM78</accession>
<feature type="compositionally biased region" description="Acidic residues" evidence="1">
    <location>
        <begin position="42"/>
        <end position="52"/>
    </location>
</feature>
<evidence type="ECO:0000313" key="2">
    <source>
        <dbReference type="EMBL" id="KAK2563880.1"/>
    </source>
</evidence>
<sequence length="76" mass="8368">MEDQEWNSATDMAFTLLVFELGSSLVNYVAPGHTVGSKTPKDDDDDDDDDDDYSLEVVGLKFQSGIQALRTISQPI</sequence>